<evidence type="ECO:0000313" key="1">
    <source>
        <dbReference type="EMBL" id="KAI9507910.1"/>
    </source>
</evidence>
<dbReference type="Proteomes" id="UP001207468">
    <property type="component" value="Unassembled WGS sequence"/>
</dbReference>
<keyword evidence="1" id="KW-0687">Ribonucleoprotein</keyword>
<keyword evidence="2" id="KW-1185">Reference proteome</keyword>
<sequence length="266" mass="29472">MKHGVAFRKFSRTSSHRMLMLRNLVTSLIQHEQVKTTLPKARDAARLAEKIITLGKRGTHPAWKRATGFLLQPSLAPKVFETLAARYARRPGGYTRVHKFGRRPGDNAPHAVLELVDGPRDLRFEMAARATGWDVLSDRLKTRSARALVKEGVRDVDETVERARALGEGGAGDGAGAGAGEGEGEGALRQRTLWNLRKALRYRSAGDVKRFGEKVQEHMAGETVPGAAGSALRRAQGSLGWTPGRKVRWFERRKLGIDRPLTWEQV</sequence>
<dbReference type="EMBL" id="JAGFNK010000107">
    <property type="protein sequence ID" value="KAI9507910.1"/>
    <property type="molecule type" value="Genomic_DNA"/>
</dbReference>
<reference evidence="1" key="1">
    <citation type="submission" date="2021-03" db="EMBL/GenBank/DDBJ databases">
        <title>Evolutionary priming and transition to the ectomycorrhizal habit in an iconic lineage of mushroom-forming fungi: is preadaptation a requirement?</title>
        <authorList>
            <consortium name="DOE Joint Genome Institute"/>
            <person name="Looney B.P."/>
            <person name="Miyauchi S."/>
            <person name="Morin E."/>
            <person name="Drula E."/>
            <person name="Courty P.E."/>
            <person name="Chicoki N."/>
            <person name="Fauchery L."/>
            <person name="Kohler A."/>
            <person name="Kuo A."/>
            <person name="LaButti K."/>
            <person name="Pangilinan J."/>
            <person name="Lipzen A."/>
            <person name="Riley R."/>
            <person name="Andreopoulos W."/>
            <person name="He G."/>
            <person name="Johnson J."/>
            <person name="Barry K.W."/>
            <person name="Grigoriev I.V."/>
            <person name="Nagy L."/>
            <person name="Hibbett D."/>
            <person name="Henrissat B."/>
            <person name="Matheny P.B."/>
            <person name="Labbe J."/>
            <person name="Martin A.F."/>
        </authorList>
    </citation>
    <scope>NUCLEOTIDE SEQUENCE</scope>
    <source>
        <strain evidence="1">BPL698</strain>
    </source>
</reference>
<protein>
    <submittedName>
        <fullName evidence="1">Mitochondrial ribosomal protein L17</fullName>
    </submittedName>
</protein>
<gene>
    <name evidence="1" type="ORF">F5148DRAFT_1276003</name>
</gene>
<comment type="caution">
    <text evidence="1">The sequence shown here is derived from an EMBL/GenBank/DDBJ whole genome shotgun (WGS) entry which is preliminary data.</text>
</comment>
<accession>A0ACC0U8P1</accession>
<evidence type="ECO:0000313" key="2">
    <source>
        <dbReference type="Proteomes" id="UP001207468"/>
    </source>
</evidence>
<proteinExistence type="predicted"/>
<organism evidence="1 2">
    <name type="scientific">Russula earlei</name>
    <dbReference type="NCBI Taxonomy" id="71964"/>
    <lineage>
        <taxon>Eukaryota</taxon>
        <taxon>Fungi</taxon>
        <taxon>Dikarya</taxon>
        <taxon>Basidiomycota</taxon>
        <taxon>Agaricomycotina</taxon>
        <taxon>Agaricomycetes</taxon>
        <taxon>Russulales</taxon>
        <taxon>Russulaceae</taxon>
        <taxon>Russula</taxon>
    </lineage>
</organism>
<name>A0ACC0U8P1_9AGAM</name>
<keyword evidence="1" id="KW-0689">Ribosomal protein</keyword>